<protein>
    <submittedName>
        <fullName evidence="1">Uncharacterized protein</fullName>
    </submittedName>
</protein>
<evidence type="ECO:0000313" key="2">
    <source>
        <dbReference type="Proteomes" id="UP001233999"/>
    </source>
</evidence>
<proteinExistence type="predicted"/>
<accession>A0AAD7ZUV3</accession>
<gene>
    <name evidence="1" type="ORF">L9F63_028359</name>
</gene>
<feature type="non-terminal residue" evidence="1">
    <location>
        <position position="57"/>
    </location>
</feature>
<reference evidence="1" key="1">
    <citation type="journal article" date="2023" name="IScience">
        <title>Live-bearing cockroach genome reveals convergent evolutionary mechanisms linked to viviparity in insects and beyond.</title>
        <authorList>
            <person name="Fouks B."/>
            <person name="Harrison M.C."/>
            <person name="Mikhailova A.A."/>
            <person name="Marchal E."/>
            <person name="English S."/>
            <person name="Carruthers M."/>
            <person name="Jennings E.C."/>
            <person name="Chiamaka E.L."/>
            <person name="Frigard R.A."/>
            <person name="Pippel M."/>
            <person name="Attardo G.M."/>
            <person name="Benoit J.B."/>
            <person name="Bornberg-Bauer E."/>
            <person name="Tobe S.S."/>
        </authorList>
    </citation>
    <scope>NUCLEOTIDE SEQUENCE</scope>
    <source>
        <strain evidence="1">Stay&amp;Tobe</strain>
    </source>
</reference>
<name>A0AAD7ZUV3_DIPPU</name>
<dbReference type="EMBL" id="JASPKZ010006748">
    <property type="protein sequence ID" value="KAJ9587070.1"/>
    <property type="molecule type" value="Genomic_DNA"/>
</dbReference>
<evidence type="ECO:0000313" key="1">
    <source>
        <dbReference type="EMBL" id="KAJ9587070.1"/>
    </source>
</evidence>
<dbReference type="Proteomes" id="UP001233999">
    <property type="component" value="Unassembled WGS sequence"/>
</dbReference>
<comment type="caution">
    <text evidence="1">The sequence shown here is derived from an EMBL/GenBank/DDBJ whole genome shotgun (WGS) entry which is preliminary data.</text>
</comment>
<feature type="non-terminal residue" evidence="1">
    <location>
        <position position="1"/>
    </location>
</feature>
<keyword evidence="2" id="KW-1185">Reference proteome</keyword>
<organism evidence="1 2">
    <name type="scientific">Diploptera punctata</name>
    <name type="common">Pacific beetle cockroach</name>
    <dbReference type="NCBI Taxonomy" id="6984"/>
    <lineage>
        <taxon>Eukaryota</taxon>
        <taxon>Metazoa</taxon>
        <taxon>Ecdysozoa</taxon>
        <taxon>Arthropoda</taxon>
        <taxon>Hexapoda</taxon>
        <taxon>Insecta</taxon>
        <taxon>Pterygota</taxon>
        <taxon>Neoptera</taxon>
        <taxon>Polyneoptera</taxon>
        <taxon>Dictyoptera</taxon>
        <taxon>Blattodea</taxon>
        <taxon>Blaberoidea</taxon>
        <taxon>Blaberidae</taxon>
        <taxon>Diplopterinae</taxon>
        <taxon>Diploptera</taxon>
    </lineage>
</organism>
<sequence>MIYLPGRLSCNARRSFTSAHSDETSFRHLSQYSSKIITFFSKSLKKVMGDGSSLKHL</sequence>
<reference evidence="1" key="2">
    <citation type="submission" date="2023-05" db="EMBL/GenBank/DDBJ databases">
        <authorList>
            <person name="Fouks B."/>
        </authorList>
    </citation>
    <scope>NUCLEOTIDE SEQUENCE</scope>
    <source>
        <strain evidence="1">Stay&amp;Tobe</strain>
        <tissue evidence="1">Testes</tissue>
    </source>
</reference>
<dbReference type="AlphaFoldDB" id="A0AAD7ZUV3"/>